<dbReference type="InterPro" id="IPR017853">
    <property type="entry name" value="GH"/>
</dbReference>
<gene>
    <name evidence="3" type="ORF">ACFPN2_09095</name>
</gene>
<feature type="compositionally biased region" description="Basic and acidic residues" evidence="1">
    <location>
        <begin position="292"/>
        <end position="302"/>
    </location>
</feature>
<dbReference type="InterPro" id="IPR013785">
    <property type="entry name" value="Aldolase_TIM"/>
</dbReference>
<evidence type="ECO:0000256" key="2">
    <source>
        <dbReference type="SAM" id="SignalP"/>
    </source>
</evidence>
<dbReference type="EMBL" id="JBHSDU010000003">
    <property type="protein sequence ID" value="MFC4309234.1"/>
    <property type="molecule type" value="Genomic_DNA"/>
</dbReference>
<keyword evidence="2" id="KW-0732">Signal</keyword>
<dbReference type="RefSeq" id="WP_380596295.1">
    <property type="nucleotide sequence ID" value="NZ_JBHSDU010000003.1"/>
</dbReference>
<protein>
    <recommendedName>
        <fullName evidence="5">Glycoside-hydrolase family GH114 TIM-barrel domain-containing protein</fullName>
    </recommendedName>
</protein>
<evidence type="ECO:0008006" key="5">
    <source>
        <dbReference type="Google" id="ProtNLM"/>
    </source>
</evidence>
<sequence length="302" mass="33873">MSIFRHSIFACAVVLAMSAQRTEAANPLGIAFKDTTNVSLYAQPGGMIIAGRCNRNDPAFADARRKGAEVLQYIAATERPDTRVCKLDNELYMNDPSRVPLWPYPREGERVSYPKTHMTDMRPGSPWIQHVVDYVTQLMRDGQVDGVFLDALGARPWNKEAHWDDWPQKEKDEWTDGAIDLVRRLDEKRRAINPDFIIVSNGPWDRGDSRGQGGERYVDGIMLEHPKTGSRWHEKQAAEAFGDLGHRRVLVVASGPDDARAWAKVKGVTHVCSQVGKGEYAHPTEPAVSFEPLHDRKSASSK</sequence>
<feature type="signal peptide" evidence="2">
    <location>
        <begin position="1"/>
        <end position="24"/>
    </location>
</feature>
<comment type="caution">
    <text evidence="3">The sequence shown here is derived from an EMBL/GenBank/DDBJ whole genome shotgun (WGS) entry which is preliminary data.</text>
</comment>
<feature type="region of interest" description="Disordered" evidence="1">
    <location>
        <begin position="280"/>
        <end position="302"/>
    </location>
</feature>
<organism evidence="3 4">
    <name type="scientific">Steroidobacter flavus</name>
    <dbReference type="NCBI Taxonomy" id="1842136"/>
    <lineage>
        <taxon>Bacteria</taxon>
        <taxon>Pseudomonadati</taxon>
        <taxon>Pseudomonadota</taxon>
        <taxon>Gammaproteobacteria</taxon>
        <taxon>Steroidobacterales</taxon>
        <taxon>Steroidobacteraceae</taxon>
        <taxon>Steroidobacter</taxon>
    </lineage>
</organism>
<reference evidence="4" key="1">
    <citation type="journal article" date="2019" name="Int. J. Syst. Evol. Microbiol.">
        <title>The Global Catalogue of Microorganisms (GCM) 10K type strain sequencing project: providing services to taxonomists for standard genome sequencing and annotation.</title>
        <authorList>
            <consortium name="The Broad Institute Genomics Platform"/>
            <consortium name="The Broad Institute Genome Sequencing Center for Infectious Disease"/>
            <person name="Wu L."/>
            <person name="Ma J."/>
        </authorList>
    </citation>
    <scope>NUCLEOTIDE SEQUENCE [LARGE SCALE GENOMIC DNA]</scope>
    <source>
        <strain evidence="4">CGMCC 1.10759</strain>
    </source>
</reference>
<dbReference type="SUPFAM" id="SSF51445">
    <property type="entry name" value="(Trans)glycosidases"/>
    <property type="match status" value="1"/>
</dbReference>
<evidence type="ECO:0000313" key="3">
    <source>
        <dbReference type="EMBL" id="MFC4309234.1"/>
    </source>
</evidence>
<dbReference type="Proteomes" id="UP001595904">
    <property type="component" value="Unassembled WGS sequence"/>
</dbReference>
<proteinExistence type="predicted"/>
<keyword evidence="4" id="KW-1185">Reference proteome</keyword>
<feature type="chain" id="PRO_5046084948" description="Glycoside-hydrolase family GH114 TIM-barrel domain-containing protein" evidence="2">
    <location>
        <begin position="25"/>
        <end position="302"/>
    </location>
</feature>
<name>A0ABV8SRZ0_9GAMM</name>
<evidence type="ECO:0000313" key="4">
    <source>
        <dbReference type="Proteomes" id="UP001595904"/>
    </source>
</evidence>
<dbReference type="Gene3D" id="3.20.20.70">
    <property type="entry name" value="Aldolase class I"/>
    <property type="match status" value="1"/>
</dbReference>
<accession>A0ABV8SRZ0</accession>
<evidence type="ECO:0000256" key="1">
    <source>
        <dbReference type="SAM" id="MobiDB-lite"/>
    </source>
</evidence>